<gene>
    <name evidence="2" type="ORF">Slati_4020000</name>
</gene>
<feature type="compositionally biased region" description="Polar residues" evidence="1">
    <location>
        <begin position="254"/>
        <end position="266"/>
    </location>
</feature>
<feature type="compositionally biased region" description="Basic and acidic residues" evidence="1">
    <location>
        <begin position="440"/>
        <end position="453"/>
    </location>
</feature>
<accession>A0AAW2TQ78</accession>
<feature type="compositionally biased region" description="Polar residues" evidence="1">
    <location>
        <begin position="347"/>
        <end position="356"/>
    </location>
</feature>
<name>A0AAW2TQ78_9LAMI</name>
<feature type="region of interest" description="Disordered" evidence="1">
    <location>
        <begin position="253"/>
        <end position="284"/>
    </location>
</feature>
<dbReference type="InterPro" id="IPR040276">
    <property type="entry name" value="At4g26450-like"/>
</dbReference>
<reference evidence="2" key="2">
    <citation type="journal article" date="2024" name="Plant">
        <title>Genomic evolution and insights into agronomic trait innovations of Sesamum species.</title>
        <authorList>
            <person name="Miao H."/>
            <person name="Wang L."/>
            <person name="Qu L."/>
            <person name="Liu H."/>
            <person name="Sun Y."/>
            <person name="Le M."/>
            <person name="Wang Q."/>
            <person name="Wei S."/>
            <person name="Zheng Y."/>
            <person name="Lin W."/>
            <person name="Duan Y."/>
            <person name="Cao H."/>
            <person name="Xiong S."/>
            <person name="Wang X."/>
            <person name="Wei L."/>
            <person name="Li C."/>
            <person name="Ma Q."/>
            <person name="Ju M."/>
            <person name="Zhao R."/>
            <person name="Li G."/>
            <person name="Mu C."/>
            <person name="Tian Q."/>
            <person name="Mei H."/>
            <person name="Zhang T."/>
            <person name="Gao T."/>
            <person name="Zhang H."/>
        </authorList>
    </citation>
    <scope>NUCLEOTIDE SEQUENCE</scope>
    <source>
        <strain evidence="2">KEN1</strain>
    </source>
</reference>
<feature type="region of interest" description="Disordered" evidence="1">
    <location>
        <begin position="325"/>
        <end position="356"/>
    </location>
</feature>
<feature type="compositionally biased region" description="Basic and acidic residues" evidence="1">
    <location>
        <begin position="102"/>
        <end position="140"/>
    </location>
</feature>
<feature type="compositionally biased region" description="Basic and acidic residues" evidence="1">
    <location>
        <begin position="181"/>
        <end position="203"/>
    </location>
</feature>
<feature type="compositionally biased region" description="Basic and acidic residues" evidence="1">
    <location>
        <begin position="337"/>
        <end position="346"/>
    </location>
</feature>
<feature type="region of interest" description="Disordered" evidence="1">
    <location>
        <begin position="27"/>
        <end position="140"/>
    </location>
</feature>
<dbReference type="AlphaFoldDB" id="A0AAW2TQ78"/>
<feature type="region of interest" description="Disordered" evidence="1">
    <location>
        <begin position="436"/>
        <end position="469"/>
    </location>
</feature>
<protein>
    <submittedName>
        <fullName evidence="2">Uncharacterized protein</fullName>
    </submittedName>
</protein>
<evidence type="ECO:0000313" key="2">
    <source>
        <dbReference type="EMBL" id="KAL0407061.1"/>
    </source>
</evidence>
<organism evidence="2">
    <name type="scientific">Sesamum latifolium</name>
    <dbReference type="NCBI Taxonomy" id="2727402"/>
    <lineage>
        <taxon>Eukaryota</taxon>
        <taxon>Viridiplantae</taxon>
        <taxon>Streptophyta</taxon>
        <taxon>Embryophyta</taxon>
        <taxon>Tracheophyta</taxon>
        <taxon>Spermatophyta</taxon>
        <taxon>Magnoliopsida</taxon>
        <taxon>eudicotyledons</taxon>
        <taxon>Gunneridae</taxon>
        <taxon>Pentapetalae</taxon>
        <taxon>asterids</taxon>
        <taxon>lamiids</taxon>
        <taxon>Lamiales</taxon>
        <taxon>Pedaliaceae</taxon>
        <taxon>Sesamum</taxon>
    </lineage>
</organism>
<comment type="caution">
    <text evidence="2">The sequence shown here is derived from an EMBL/GenBank/DDBJ whole genome shotgun (WGS) entry which is preliminary data.</text>
</comment>
<dbReference type="PANTHER" id="PTHR36056">
    <property type="entry name" value="PROTEIN, PUTATIVE-RELATED"/>
    <property type="match status" value="1"/>
</dbReference>
<dbReference type="EMBL" id="JACGWN010000014">
    <property type="protein sequence ID" value="KAL0407061.1"/>
    <property type="molecule type" value="Genomic_DNA"/>
</dbReference>
<dbReference type="PANTHER" id="PTHR36056:SF1">
    <property type="entry name" value="PROTEIN, PUTATIVE-RELATED"/>
    <property type="match status" value="1"/>
</dbReference>
<sequence>MSIEGATDRDASLCLHDEQLVGKYDNVGTRASAPGEITHEGIRATNIEWGSDKRNSVEDGGAKASSGNEKLINSDATGSEHGLDKCNSLEDGGAKESSSNENRLKSDADRETIKGSDDANKFDAEMVKQGRHDNDLERKLDENMEVTASVEGDSLVSVDNANLLKHSKFQIVSTEGSSLATKDRKGEQDPVKEDETNTERELSEGAGICIVDVGNSISAGNASSNQKKELNSCESDVLHAQAMEKELDVMYTNKPGQCSRSGTSPGITVEKEREPNVGLPGFGSSNSMIKKRVEKRILDDHIDCRERSKKLREWVPSVDAQSDGCLLPLSSSMEDQPTLHEQRTSESSHVTLSPKQKSLDISLLPEEYTESREFMQEKQLFPGSFKTLDLNLVGNCDVNQNHDADSVLIFPSVSETQKEATHINIDLCMSSNCNLPKRNGNRETNDTDIKVNDVENDSVQEDQTSSNPERRLVYVKRAYSYTKI</sequence>
<feature type="compositionally biased region" description="Basic and acidic residues" evidence="1">
    <location>
        <begin position="50"/>
        <end position="61"/>
    </location>
</feature>
<reference evidence="2" key="1">
    <citation type="submission" date="2020-06" db="EMBL/GenBank/DDBJ databases">
        <authorList>
            <person name="Li T."/>
            <person name="Hu X."/>
            <person name="Zhang T."/>
            <person name="Song X."/>
            <person name="Zhang H."/>
            <person name="Dai N."/>
            <person name="Sheng W."/>
            <person name="Hou X."/>
            <person name="Wei L."/>
        </authorList>
    </citation>
    <scope>NUCLEOTIDE SEQUENCE</scope>
    <source>
        <strain evidence="2">KEN1</strain>
        <tissue evidence="2">Leaf</tissue>
    </source>
</reference>
<proteinExistence type="predicted"/>
<evidence type="ECO:0000256" key="1">
    <source>
        <dbReference type="SAM" id="MobiDB-lite"/>
    </source>
</evidence>
<feature type="region of interest" description="Disordered" evidence="1">
    <location>
        <begin position="173"/>
        <end position="203"/>
    </location>
</feature>
<feature type="compositionally biased region" description="Basic and acidic residues" evidence="1">
    <location>
        <begin position="81"/>
        <end position="94"/>
    </location>
</feature>